<name>A0A0J8E0G6_BETVV</name>
<reference evidence="1 2" key="1">
    <citation type="journal article" date="2014" name="Nature">
        <title>The genome of the recently domesticated crop plant sugar beet (Beta vulgaris).</title>
        <authorList>
            <person name="Dohm J.C."/>
            <person name="Minoche A.E."/>
            <person name="Holtgrawe D."/>
            <person name="Capella-Gutierrez S."/>
            <person name="Zakrzewski F."/>
            <person name="Tafer H."/>
            <person name="Rupp O."/>
            <person name="Sorensen T.R."/>
            <person name="Stracke R."/>
            <person name="Reinhardt R."/>
            <person name="Goesmann A."/>
            <person name="Kraft T."/>
            <person name="Schulz B."/>
            <person name="Stadler P.F."/>
            <person name="Schmidt T."/>
            <person name="Gabaldon T."/>
            <person name="Lehrach H."/>
            <person name="Weisshaar B."/>
            <person name="Himmelbauer H."/>
        </authorList>
    </citation>
    <scope>NUCLEOTIDE SEQUENCE [LARGE SCALE GENOMIC DNA]</scope>
    <source>
        <tissue evidence="1">Taproot</tissue>
    </source>
</reference>
<dbReference type="OrthoDB" id="749289at2759"/>
<dbReference type="Proteomes" id="UP000035740">
    <property type="component" value="Unassembled WGS sequence"/>
</dbReference>
<dbReference type="PANTHER" id="PTHR35324:SF4">
    <property type="entry name" value="EXPRESSED PROTEIN"/>
    <property type="match status" value="1"/>
</dbReference>
<protein>
    <submittedName>
        <fullName evidence="1">Uncharacterized protein</fullName>
    </submittedName>
</protein>
<evidence type="ECO:0000313" key="2">
    <source>
        <dbReference type="Proteomes" id="UP000035740"/>
    </source>
</evidence>
<accession>A0A0J8E0G6</accession>
<proteinExistence type="predicted"/>
<sequence>MTSKEQKCKHELVTGKVDIEEEEEGAGVLEADAPTNPSYITSQICLKAIHPSQKMDKDVILRRIRHRKRVNKVKNAVEALFKFPYTSAATTNLKEDRVEFQGWVNDAFTAP</sequence>
<dbReference type="PANTHER" id="PTHR35324">
    <property type="entry name" value="BNAA08G03750D PROTEIN"/>
    <property type="match status" value="1"/>
</dbReference>
<dbReference type="OMA" id="PIENCKN"/>
<dbReference type="AlphaFoldDB" id="A0A0J8E0G6"/>
<keyword evidence="2" id="KW-1185">Reference proteome</keyword>
<dbReference type="EMBL" id="KQ090368">
    <property type="protein sequence ID" value="KMS96585.1"/>
    <property type="molecule type" value="Genomic_DNA"/>
</dbReference>
<evidence type="ECO:0000313" key="1">
    <source>
        <dbReference type="EMBL" id="KMS96585.1"/>
    </source>
</evidence>
<gene>
    <name evidence="1" type="ORF">BVRB_8g201550</name>
</gene>
<organism evidence="1 2">
    <name type="scientific">Beta vulgaris subsp. vulgaris</name>
    <name type="common">Beet</name>
    <dbReference type="NCBI Taxonomy" id="3555"/>
    <lineage>
        <taxon>Eukaryota</taxon>
        <taxon>Viridiplantae</taxon>
        <taxon>Streptophyta</taxon>
        <taxon>Embryophyta</taxon>
        <taxon>Tracheophyta</taxon>
        <taxon>Spermatophyta</taxon>
        <taxon>Magnoliopsida</taxon>
        <taxon>eudicotyledons</taxon>
        <taxon>Gunneridae</taxon>
        <taxon>Pentapetalae</taxon>
        <taxon>Caryophyllales</taxon>
        <taxon>Chenopodiaceae</taxon>
        <taxon>Betoideae</taxon>
        <taxon>Beta</taxon>
    </lineage>
</organism>
<dbReference type="Gramene" id="KMS96585">
    <property type="protein sequence ID" value="KMS96585"/>
    <property type="gene ID" value="BVRB_8g201550"/>
</dbReference>